<feature type="transmembrane region" description="Helical" evidence="1">
    <location>
        <begin position="76"/>
        <end position="93"/>
    </location>
</feature>
<evidence type="ECO:0008006" key="4">
    <source>
        <dbReference type="Google" id="ProtNLM"/>
    </source>
</evidence>
<protein>
    <recommendedName>
        <fullName evidence="4">Integral membrane protein</fullName>
    </recommendedName>
</protein>
<comment type="caution">
    <text evidence="2">The sequence shown here is derived from an EMBL/GenBank/DDBJ whole genome shotgun (WGS) entry which is preliminary data.</text>
</comment>
<dbReference type="Pfam" id="PF04854">
    <property type="entry name" value="DUF624"/>
    <property type="match status" value="1"/>
</dbReference>
<keyword evidence="1" id="KW-1133">Transmembrane helix</keyword>
<keyword evidence="1" id="KW-0472">Membrane</keyword>
<dbReference type="OrthoDB" id="1650985at2"/>
<sequence>MLGKMSQSVFIKIYVLILLDLMFWGFTLLGGIVLGVGPALRTITELYLDSQSDYQNVNPKRGWHYFKQYFWAANKQFYGFAVVEAVLLYNLSLSTQLRGLWVFVIQFILIFAALANIVLAGDTLLLVSRFAVETKNAIKLAFGQFFDNFTKFLLTVLGLVAIGVASYMWPGLLIFLTIGTVVMWFNHCGKNWYAKIDKMLATS</sequence>
<gene>
    <name evidence="2" type="ORF">FD09_GL001844</name>
</gene>
<feature type="transmembrane region" description="Helical" evidence="1">
    <location>
        <begin position="12"/>
        <end position="36"/>
    </location>
</feature>
<organism evidence="2 3">
    <name type="scientific">Schleiferilactobacillus perolens DSM 12744</name>
    <dbReference type="NCBI Taxonomy" id="1423792"/>
    <lineage>
        <taxon>Bacteria</taxon>
        <taxon>Bacillati</taxon>
        <taxon>Bacillota</taxon>
        <taxon>Bacilli</taxon>
        <taxon>Lactobacillales</taxon>
        <taxon>Lactobacillaceae</taxon>
        <taxon>Schleiferilactobacillus</taxon>
    </lineage>
</organism>
<dbReference type="RefSeq" id="WP_057818712.1">
    <property type="nucleotide sequence ID" value="NZ_AZEC01000003.1"/>
</dbReference>
<dbReference type="Proteomes" id="UP000051330">
    <property type="component" value="Unassembled WGS sequence"/>
</dbReference>
<dbReference type="EMBL" id="AZEC01000003">
    <property type="protein sequence ID" value="KRL13814.1"/>
    <property type="molecule type" value="Genomic_DNA"/>
</dbReference>
<feature type="transmembrane region" description="Helical" evidence="1">
    <location>
        <begin position="152"/>
        <end position="185"/>
    </location>
</feature>
<keyword evidence="3" id="KW-1185">Reference proteome</keyword>
<name>A0A0R1N0E9_9LACO</name>
<keyword evidence="1" id="KW-0812">Transmembrane</keyword>
<evidence type="ECO:0000256" key="1">
    <source>
        <dbReference type="SAM" id="Phobius"/>
    </source>
</evidence>
<dbReference type="PATRIC" id="fig|1423792.3.peg.1870"/>
<feature type="transmembrane region" description="Helical" evidence="1">
    <location>
        <begin position="100"/>
        <end position="120"/>
    </location>
</feature>
<dbReference type="InterPro" id="IPR006938">
    <property type="entry name" value="DUF624"/>
</dbReference>
<dbReference type="AlphaFoldDB" id="A0A0R1N0E9"/>
<dbReference type="STRING" id="1423792.FD09_GL001844"/>
<reference evidence="2 3" key="1">
    <citation type="journal article" date="2015" name="Genome Announc.">
        <title>Expanding the biotechnology potential of lactobacilli through comparative genomics of 213 strains and associated genera.</title>
        <authorList>
            <person name="Sun Z."/>
            <person name="Harris H.M."/>
            <person name="McCann A."/>
            <person name="Guo C."/>
            <person name="Argimon S."/>
            <person name="Zhang W."/>
            <person name="Yang X."/>
            <person name="Jeffery I.B."/>
            <person name="Cooney J.C."/>
            <person name="Kagawa T.F."/>
            <person name="Liu W."/>
            <person name="Song Y."/>
            <person name="Salvetti E."/>
            <person name="Wrobel A."/>
            <person name="Rasinkangas P."/>
            <person name="Parkhill J."/>
            <person name="Rea M.C."/>
            <person name="O'Sullivan O."/>
            <person name="Ritari J."/>
            <person name="Douillard F.P."/>
            <person name="Paul Ross R."/>
            <person name="Yang R."/>
            <person name="Briner A.E."/>
            <person name="Felis G.E."/>
            <person name="de Vos W.M."/>
            <person name="Barrangou R."/>
            <person name="Klaenhammer T.R."/>
            <person name="Caufield P.W."/>
            <person name="Cui Y."/>
            <person name="Zhang H."/>
            <person name="O'Toole P.W."/>
        </authorList>
    </citation>
    <scope>NUCLEOTIDE SEQUENCE [LARGE SCALE GENOMIC DNA]</scope>
    <source>
        <strain evidence="2 3">DSM 12744</strain>
    </source>
</reference>
<evidence type="ECO:0000313" key="2">
    <source>
        <dbReference type="EMBL" id="KRL13814.1"/>
    </source>
</evidence>
<evidence type="ECO:0000313" key="3">
    <source>
        <dbReference type="Proteomes" id="UP000051330"/>
    </source>
</evidence>
<accession>A0A0R1N0E9</accession>
<proteinExistence type="predicted"/>